<dbReference type="PANTHER" id="PTHR31272">
    <property type="entry name" value="CYTOCHROME C-TYPE BIOGENESIS PROTEIN HI_1454-RELATED"/>
    <property type="match status" value="1"/>
</dbReference>
<reference evidence="9 10" key="1">
    <citation type="journal article" date="2009" name="J. Bacteriol.">
        <title>Complete and draft genome sequences of six members of the Aquificales.</title>
        <authorList>
            <person name="Reysenbach A.L."/>
            <person name="Hamamura N."/>
            <person name="Podar M."/>
            <person name="Griffiths E."/>
            <person name="Ferreira S."/>
            <person name="Hochstein R."/>
            <person name="Heidelberg J."/>
            <person name="Johnson J."/>
            <person name="Mead D."/>
            <person name="Pohorille A."/>
            <person name="Sarmiento M."/>
            <person name="Schweighofer K."/>
            <person name="Seshadri R."/>
            <person name="Voytek M.A."/>
        </authorList>
    </citation>
    <scope>NUCLEOTIDE SEQUENCE [LARGE SCALE GENOMIC DNA]</scope>
    <source>
        <strain evidence="10">Az-Fu1 / DSM 15241 / OCM 825</strain>
    </source>
</reference>
<dbReference type="Pfam" id="PF02683">
    <property type="entry name" value="DsbD_TM"/>
    <property type="match status" value="2"/>
</dbReference>
<dbReference type="HOGENOM" id="CLU_053225_2_0_0"/>
<organism evidence="9 10">
    <name type="scientific">Sulfurihydrogenibium azorense (strain DSM 15241 / OCM 825 / Az-Fu1)</name>
    <dbReference type="NCBI Taxonomy" id="204536"/>
    <lineage>
        <taxon>Bacteria</taxon>
        <taxon>Pseudomonadati</taxon>
        <taxon>Aquificota</taxon>
        <taxon>Aquificia</taxon>
        <taxon>Aquificales</taxon>
        <taxon>Hydrogenothermaceae</taxon>
        <taxon>Sulfurihydrogenibium</taxon>
    </lineage>
</organism>
<dbReference type="AlphaFoldDB" id="C1DWQ3"/>
<dbReference type="GO" id="GO:0016020">
    <property type="term" value="C:membrane"/>
    <property type="evidence" value="ECO:0007669"/>
    <property type="project" value="UniProtKB-SubCell"/>
</dbReference>
<sequence length="282" mass="30490">MENITVWAAFLGGVLAFLSPCVLPIIPGYIAYISGVSATSADTEKKIDWQTVISAVAFVLGFSLVFTLLGAASTFVGQFLQEYKSVISKIAAIVVILLGIHFTGILQSSKAKVFVLSVSGLSLVYYIYEVISLKQYFNTGFFVFLLGLSLVVFYFSGAYKILYEQKTTEVKKKPPGPIGAFLVGLAFALGWTPCIGPILGAILLVASQQETVNQGMILLFAFSMGLGIPFILTAAAINLFFKFFTVVRKYFLFIEVAGGILLILIGILLMTGNFEKISSMLG</sequence>
<evidence type="ECO:0000259" key="8">
    <source>
        <dbReference type="Pfam" id="PF02683"/>
    </source>
</evidence>
<keyword evidence="5 7" id="KW-1133">Transmembrane helix</keyword>
<feature type="transmembrane region" description="Helical" evidence="7">
    <location>
        <begin position="52"/>
        <end position="80"/>
    </location>
</feature>
<feature type="transmembrane region" description="Helical" evidence="7">
    <location>
        <begin position="6"/>
        <end position="32"/>
    </location>
</feature>
<evidence type="ECO:0000313" key="10">
    <source>
        <dbReference type="Proteomes" id="UP000001369"/>
    </source>
</evidence>
<evidence type="ECO:0000256" key="1">
    <source>
        <dbReference type="ARBA" id="ARBA00004141"/>
    </source>
</evidence>
<dbReference type="InterPro" id="IPR051790">
    <property type="entry name" value="Cytochrome_c-biogenesis_DsbD"/>
</dbReference>
<dbReference type="GO" id="GO:0017004">
    <property type="term" value="P:cytochrome complex assembly"/>
    <property type="evidence" value="ECO:0007669"/>
    <property type="project" value="UniProtKB-KW"/>
</dbReference>
<keyword evidence="3 7" id="KW-0812">Transmembrane</keyword>
<dbReference type="PANTHER" id="PTHR31272:SF4">
    <property type="entry name" value="CYTOCHROME C-TYPE BIOGENESIS PROTEIN HI_1454-RELATED"/>
    <property type="match status" value="1"/>
</dbReference>
<keyword evidence="4" id="KW-0201">Cytochrome c-type biogenesis</keyword>
<feature type="transmembrane region" description="Helical" evidence="7">
    <location>
        <begin position="178"/>
        <end position="205"/>
    </location>
</feature>
<proteinExistence type="inferred from homology"/>
<comment type="similarity">
    <text evidence="2">Belongs to the DsbD family.</text>
</comment>
<keyword evidence="10" id="KW-1185">Reference proteome</keyword>
<keyword evidence="6 7" id="KW-0472">Membrane</keyword>
<dbReference type="InterPro" id="IPR003834">
    <property type="entry name" value="Cyt_c_assmbl_TM_dom"/>
</dbReference>
<dbReference type="STRING" id="204536.SULAZ_1576"/>
<feature type="transmembrane region" description="Helical" evidence="7">
    <location>
        <begin position="86"/>
        <end position="106"/>
    </location>
</feature>
<dbReference type="eggNOG" id="COG0785">
    <property type="taxonomic scope" value="Bacteria"/>
</dbReference>
<evidence type="ECO:0000313" key="9">
    <source>
        <dbReference type="EMBL" id="ACN98958.1"/>
    </source>
</evidence>
<feature type="domain" description="Cytochrome C biogenesis protein transmembrane" evidence="8">
    <location>
        <begin position="6"/>
        <end position="104"/>
    </location>
</feature>
<comment type="subcellular location">
    <subcellularLocation>
        <location evidence="1">Membrane</location>
        <topology evidence="1">Multi-pass membrane protein</topology>
    </subcellularLocation>
</comment>
<dbReference type="OrthoDB" id="9803065at2"/>
<evidence type="ECO:0000256" key="3">
    <source>
        <dbReference type="ARBA" id="ARBA00022692"/>
    </source>
</evidence>
<dbReference type="Proteomes" id="UP000001369">
    <property type="component" value="Chromosome"/>
</dbReference>
<gene>
    <name evidence="9" type="ordered locus">SULAZ_1576</name>
</gene>
<evidence type="ECO:0000256" key="4">
    <source>
        <dbReference type="ARBA" id="ARBA00022748"/>
    </source>
</evidence>
<name>C1DWQ3_SULAA</name>
<evidence type="ECO:0000256" key="2">
    <source>
        <dbReference type="ARBA" id="ARBA00006143"/>
    </source>
</evidence>
<evidence type="ECO:0000256" key="5">
    <source>
        <dbReference type="ARBA" id="ARBA00022989"/>
    </source>
</evidence>
<feature type="transmembrane region" description="Helical" evidence="7">
    <location>
        <begin position="217"/>
        <end position="241"/>
    </location>
</feature>
<feature type="domain" description="Cytochrome C biogenesis protein transmembrane" evidence="8">
    <location>
        <begin position="143"/>
        <end position="251"/>
    </location>
</feature>
<dbReference type="RefSeq" id="WP_012674278.1">
    <property type="nucleotide sequence ID" value="NC_012438.1"/>
</dbReference>
<feature type="transmembrane region" description="Helical" evidence="7">
    <location>
        <begin position="137"/>
        <end position="157"/>
    </location>
</feature>
<dbReference type="KEGG" id="saf:SULAZ_1576"/>
<dbReference type="EMBL" id="CP001229">
    <property type="protein sequence ID" value="ACN98958.1"/>
    <property type="molecule type" value="Genomic_DNA"/>
</dbReference>
<feature type="transmembrane region" description="Helical" evidence="7">
    <location>
        <begin position="113"/>
        <end position="131"/>
    </location>
</feature>
<evidence type="ECO:0000256" key="7">
    <source>
        <dbReference type="SAM" id="Phobius"/>
    </source>
</evidence>
<feature type="transmembrane region" description="Helical" evidence="7">
    <location>
        <begin position="250"/>
        <end position="272"/>
    </location>
</feature>
<protein>
    <submittedName>
        <fullName evidence="9">CytoChrome c-type biogenesis protein CcdA</fullName>
    </submittedName>
</protein>
<accession>C1DWQ3</accession>
<evidence type="ECO:0000256" key="6">
    <source>
        <dbReference type="ARBA" id="ARBA00023136"/>
    </source>
</evidence>